<dbReference type="OrthoDB" id="5108854at2"/>
<reference evidence="1 2" key="1">
    <citation type="journal article" date="2016" name="Front. Microbiol.">
        <title>Comparative Genomics Analysis of Streptomyces Species Reveals Their Adaptation to the Marine Environment and Their Diversity at the Genomic Level.</title>
        <authorList>
            <person name="Tian X."/>
            <person name="Zhang Z."/>
            <person name="Yang T."/>
            <person name="Chen M."/>
            <person name="Li J."/>
            <person name="Chen F."/>
            <person name="Yang J."/>
            <person name="Li W."/>
            <person name="Zhang B."/>
            <person name="Zhang Z."/>
            <person name="Wu J."/>
            <person name="Zhang C."/>
            <person name="Long L."/>
            <person name="Xiao J."/>
        </authorList>
    </citation>
    <scope>NUCLEOTIDE SEQUENCE [LARGE SCALE GENOMIC DNA]</scope>
    <source>
        <strain evidence="1 2">SCSIO M10372</strain>
    </source>
</reference>
<keyword evidence="2" id="KW-1185">Reference proteome</keyword>
<dbReference type="RefSeq" id="WP_070203084.1">
    <property type="nucleotide sequence ID" value="NZ_LJGZ01000097.1"/>
</dbReference>
<dbReference type="EMBL" id="LJGZ01000097">
    <property type="protein sequence ID" value="OEV17657.1"/>
    <property type="molecule type" value="Genomic_DNA"/>
</dbReference>
<dbReference type="AlphaFoldDB" id="A0A1E7LN93"/>
<protein>
    <submittedName>
        <fullName evidence="1">Uncharacterized protein</fullName>
    </submittedName>
</protein>
<sequence>MFRGPATTEVLDWLLRVAGEPPIALGDELVPYCEHAAADAAAPPVDIDTERVGPGGHRFFTPLLPQVPAGAGQANAHTATRTRCAATA</sequence>
<dbReference type="Proteomes" id="UP000175971">
    <property type="component" value="Unassembled WGS sequence"/>
</dbReference>
<accession>A0A1E7LN93</accession>
<dbReference type="PATRIC" id="fig|518642.7.peg.6746"/>
<organism evidence="1 2">
    <name type="scientific">Streptomyces nanshensis</name>
    <dbReference type="NCBI Taxonomy" id="518642"/>
    <lineage>
        <taxon>Bacteria</taxon>
        <taxon>Bacillati</taxon>
        <taxon>Actinomycetota</taxon>
        <taxon>Actinomycetes</taxon>
        <taxon>Kitasatosporales</taxon>
        <taxon>Streptomycetaceae</taxon>
        <taxon>Streptomyces</taxon>
    </lineage>
</organism>
<name>A0A1E7LN93_9ACTN</name>
<comment type="caution">
    <text evidence="1">The sequence shown here is derived from an EMBL/GenBank/DDBJ whole genome shotgun (WGS) entry which is preliminary data.</text>
</comment>
<gene>
    <name evidence="1" type="ORF">AN221_26845</name>
</gene>
<evidence type="ECO:0000313" key="1">
    <source>
        <dbReference type="EMBL" id="OEV17657.1"/>
    </source>
</evidence>
<evidence type="ECO:0000313" key="2">
    <source>
        <dbReference type="Proteomes" id="UP000175971"/>
    </source>
</evidence>
<proteinExistence type="predicted"/>